<dbReference type="GO" id="GO:0009097">
    <property type="term" value="P:isoleucine biosynthetic process"/>
    <property type="evidence" value="ECO:0007669"/>
    <property type="project" value="TreeGrafter"/>
</dbReference>
<comment type="similarity">
    <text evidence="2">Belongs to the serine/threonine dehydratase family.</text>
</comment>
<dbReference type="FunFam" id="3.40.50.1100:FF:000005">
    <property type="entry name" value="Threonine dehydratase catabolic"/>
    <property type="match status" value="1"/>
</dbReference>
<keyword evidence="8" id="KW-1185">Reference proteome</keyword>
<keyword evidence="5" id="KW-0456">Lyase</keyword>
<dbReference type="InterPro" id="IPR001926">
    <property type="entry name" value="TrpB-like_PALP"/>
</dbReference>
<name>A0A1H9IST1_9EURY</name>
<dbReference type="FunFam" id="3.40.50.1100:FF:000007">
    <property type="entry name" value="L-threonine dehydratase catabolic TdcB"/>
    <property type="match status" value="1"/>
</dbReference>
<dbReference type="SUPFAM" id="SSF55021">
    <property type="entry name" value="ACT-like"/>
    <property type="match status" value="1"/>
</dbReference>
<dbReference type="Proteomes" id="UP000199114">
    <property type="component" value="Unassembled WGS sequence"/>
</dbReference>
<dbReference type="RefSeq" id="WP_090617606.1">
    <property type="nucleotide sequence ID" value="NZ_FOFD01000003.1"/>
</dbReference>
<organism evidence="7 8">
    <name type="scientific">Natrinema salaciae</name>
    <dbReference type="NCBI Taxonomy" id="1186196"/>
    <lineage>
        <taxon>Archaea</taxon>
        <taxon>Methanobacteriati</taxon>
        <taxon>Methanobacteriota</taxon>
        <taxon>Stenosarchaea group</taxon>
        <taxon>Halobacteria</taxon>
        <taxon>Halobacteriales</taxon>
        <taxon>Natrialbaceae</taxon>
        <taxon>Natrinema</taxon>
    </lineage>
</organism>
<dbReference type="NCBIfam" id="TIGR01127">
    <property type="entry name" value="ilvA_1Cterm"/>
    <property type="match status" value="1"/>
</dbReference>
<dbReference type="InterPro" id="IPR002912">
    <property type="entry name" value="ACT_dom"/>
</dbReference>
<evidence type="ECO:0000313" key="7">
    <source>
        <dbReference type="EMBL" id="SEQ77579.1"/>
    </source>
</evidence>
<accession>A0A1H9IST1</accession>
<evidence type="ECO:0000256" key="2">
    <source>
        <dbReference type="ARBA" id="ARBA00010869"/>
    </source>
</evidence>
<dbReference type="InterPro" id="IPR050147">
    <property type="entry name" value="Ser/Thr_Dehydratase"/>
</dbReference>
<dbReference type="CDD" id="cd01562">
    <property type="entry name" value="Thr-dehyd"/>
    <property type="match status" value="1"/>
</dbReference>
<protein>
    <recommendedName>
        <fullName evidence="3">threonine ammonia-lyase</fullName>
        <ecNumber evidence="3">4.3.1.19</ecNumber>
    </recommendedName>
</protein>
<evidence type="ECO:0000256" key="4">
    <source>
        <dbReference type="ARBA" id="ARBA00022898"/>
    </source>
</evidence>
<dbReference type="GO" id="GO:0006565">
    <property type="term" value="P:L-serine catabolic process"/>
    <property type="evidence" value="ECO:0007669"/>
    <property type="project" value="TreeGrafter"/>
</dbReference>
<dbReference type="InterPro" id="IPR036052">
    <property type="entry name" value="TrpB-like_PALP_sf"/>
</dbReference>
<dbReference type="PANTHER" id="PTHR48078:SF6">
    <property type="entry name" value="L-THREONINE DEHYDRATASE CATABOLIC TDCB"/>
    <property type="match status" value="1"/>
</dbReference>
<sequence>MGEEHSAVAFADIEAARDRLDDESVVKRTPVERSTSLDELTGGEVHLKMEHLQWTGSFKTRGAYNKIAQCVAEGETDRVVAASAGNHAQGVALAATKLGIDSTIVMPTGAPQAKVDATRGYGADVELVGSDFREAMAHARGLVDDERTAFVHAYDDPAIVAGQGTLGLEMYDDLPTVDTVVVPIGGGGLISGIATAFAERSPSTRIVGVQAKGASTVSESLRKGTPVALDSVETIADGIATGGLSELTLSLIEERVDEVVTVTDGEIARAVLLLLERAKQVVEGAGAASVAAIISDELDVRDETVMPLLGGGNLDMTMLQTVLVHALTDREQLLRLRVRIADRPGKMEEVSGLIADRGANIQTVRHDRSAPELDVGEAYLVFQIETSGSGQSRTIVRSIRDHGYEVRHVNA</sequence>
<dbReference type="InterPro" id="IPR044561">
    <property type="entry name" value="ACT_ThrD-II-like"/>
</dbReference>
<dbReference type="GO" id="GO:0004794">
    <property type="term" value="F:threonine deaminase activity"/>
    <property type="evidence" value="ECO:0007669"/>
    <property type="project" value="UniProtKB-EC"/>
</dbReference>
<feature type="domain" description="ACT" evidence="6">
    <location>
        <begin position="335"/>
        <end position="411"/>
    </location>
</feature>
<dbReference type="EMBL" id="FOFD01000003">
    <property type="protein sequence ID" value="SEQ77579.1"/>
    <property type="molecule type" value="Genomic_DNA"/>
</dbReference>
<evidence type="ECO:0000256" key="5">
    <source>
        <dbReference type="ARBA" id="ARBA00023239"/>
    </source>
</evidence>
<evidence type="ECO:0000313" key="8">
    <source>
        <dbReference type="Proteomes" id="UP000199114"/>
    </source>
</evidence>
<dbReference type="CDD" id="cd04886">
    <property type="entry name" value="ACT_ThrD-II-like"/>
    <property type="match status" value="1"/>
</dbReference>
<dbReference type="STRING" id="1186196.SAMN04489841_2321"/>
<evidence type="ECO:0000256" key="3">
    <source>
        <dbReference type="ARBA" id="ARBA00012096"/>
    </source>
</evidence>
<proteinExistence type="inferred from homology"/>
<dbReference type="GO" id="GO:0006567">
    <property type="term" value="P:L-threonine catabolic process"/>
    <property type="evidence" value="ECO:0007669"/>
    <property type="project" value="InterPro"/>
</dbReference>
<comment type="cofactor">
    <cofactor evidence="1">
        <name>pyridoxal 5'-phosphate</name>
        <dbReference type="ChEBI" id="CHEBI:597326"/>
    </cofactor>
</comment>
<dbReference type="SUPFAM" id="SSF53686">
    <property type="entry name" value="Tryptophan synthase beta subunit-like PLP-dependent enzymes"/>
    <property type="match status" value="1"/>
</dbReference>
<dbReference type="OrthoDB" id="9915at2157"/>
<dbReference type="EC" id="4.3.1.19" evidence="3"/>
<reference evidence="8" key="1">
    <citation type="submission" date="2016-10" db="EMBL/GenBank/DDBJ databases">
        <authorList>
            <person name="Varghese N."/>
            <person name="Submissions S."/>
        </authorList>
    </citation>
    <scope>NUCLEOTIDE SEQUENCE [LARGE SCALE GENOMIC DNA]</scope>
    <source>
        <strain evidence="8">DSM 25055</strain>
    </source>
</reference>
<dbReference type="PANTHER" id="PTHR48078">
    <property type="entry name" value="THREONINE DEHYDRATASE, MITOCHONDRIAL-RELATED"/>
    <property type="match status" value="1"/>
</dbReference>
<dbReference type="Pfam" id="PF00291">
    <property type="entry name" value="PALP"/>
    <property type="match status" value="1"/>
</dbReference>
<evidence type="ECO:0000259" key="6">
    <source>
        <dbReference type="PROSITE" id="PS51671"/>
    </source>
</evidence>
<dbReference type="InterPro" id="IPR005789">
    <property type="entry name" value="Thr_deHydtase_catblc"/>
</dbReference>
<dbReference type="GO" id="GO:0003941">
    <property type="term" value="F:L-serine ammonia-lyase activity"/>
    <property type="evidence" value="ECO:0007669"/>
    <property type="project" value="TreeGrafter"/>
</dbReference>
<gene>
    <name evidence="7" type="ORF">SAMN04489841_2321</name>
</gene>
<evidence type="ECO:0000256" key="1">
    <source>
        <dbReference type="ARBA" id="ARBA00001933"/>
    </source>
</evidence>
<dbReference type="PROSITE" id="PS51671">
    <property type="entry name" value="ACT"/>
    <property type="match status" value="1"/>
</dbReference>
<keyword evidence="4" id="KW-0663">Pyridoxal phosphate</keyword>
<dbReference type="Gene3D" id="3.40.50.1100">
    <property type="match status" value="2"/>
</dbReference>
<dbReference type="AlphaFoldDB" id="A0A1H9IST1"/>
<dbReference type="InterPro" id="IPR045865">
    <property type="entry name" value="ACT-like_dom_sf"/>
</dbReference>